<dbReference type="SUPFAM" id="SSF53098">
    <property type="entry name" value="Ribonuclease H-like"/>
    <property type="match status" value="1"/>
</dbReference>
<dbReference type="EMBL" id="BDDD01002690">
    <property type="protein sequence ID" value="GAV82663.1"/>
    <property type="molecule type" value="Genomic_DNA"/>
</dbReference>
<accession>A0A1Q3CRF2</accession>
<dbReference type="PANTHER" id="PTHR48475:SF1">
    <property type="entry name" value="RNASE H TYPE-1 DOMAIN-CONTAINING PROTEIN"/>
    <property type="match status" value="1"/>
</dbReference>
<dbReference type="InterPro" id="IPR012337">
    <property type="entry name" value="RNaseH-like_sf"/>
</dbReference>
<evidence type="ECO:0000259" key="1">
    <source>
        <dbReference type="Pfam" id="PF13456"/>
    </source>
</evidence>
<dbReference type="GO" id="GO:0004523">
    <property type="term" value="F:RNA-DNA hybrid ribonuclease activity"/>
    <property type="evidence" value="ECO:0007669"/>
    <property type="project" value="InterPro"/>
</dbReference>
<name>A0A1Q3CRF2_CEPFO</name>
<feature type="domain" description="RNase H type-1" evidence="1">
    <location>
        <begin position="15"/>
        <end position="104"/>
    </location>
</feature>
<gene>
    <name evidence="2" type="ORF">CFOL_v3_26114</name>
</gene>
<comment type="caution">
    <text evidence="2">The sequence shown here is derived from an EMBL/GenBank/DDBJ whole genome shotgun (WGS) entry which is preliminary data.</text>
</comment>
<evidence type="ECO:0000313" key="2">
    <source>
        <dbReference type="EMBL" id="GAV82663.1"/>
    </source>
</evidence>
<dbReference type="GO" id="GO:0003676">
    <property type="term" value="F:nucleic acid binding"/>
    <property type="evidence" value="ECO:0007669"/>
    <property type="project" value="InterPro"/>
</dbReference>
<keyword evidence="3" id="KW-1185">Reference proteome</keyword>
<proteinExistence type="predicted"/>
<sequence length="130" mass="14871">WELHFDESSTLEGRGARIVLVSPIGDTIQLSYKSDFGCSNNEAEYETLIHGLLVASTMGDTSLNIKGDYRLVLSQVMGEYGVKEPTLASYRMWYKHWQVAFRRSNTITHHEAPIVMLTLLPPWPQRLMWA</sequence>
<protein>
    <submittedName>
        <fullName evidence="2">RVT_3 domain-containing protein</fullName>
    </submittedName>
</protein>
<dbReference type="InParanoid" id="A0A1Q3CRF2"/>
<dbReference type="Gene3D" id="3.30.420.10">
    <property type="entry name" value="Ribonuclease H-like superfamily/Ribonuclease H"/>
    <property type="match status" value="1"/>
</dbReference>
<dbReference type="InterPro" id="IPR036397">
    <property type="entry name" value="RNaseH_sf"/>
</dbReference>
<evidence type="ECO:0000313" key="3">
    <source>
        <dbReference type="Proteomes" id="UP000187406"/>
    </source>
</evidence>
<dbReference type="Proteomes" id="UP000187406">
    <property type="component" value="Unassembled WGS sequence"/>
</dbReference>
<dbReference type="PANTHER" id="PTHR48475">
    <property type="entry name" value="RIBONUCLEASE H"/>
    <property type="match status" value="1"/>
</dbReference>
<dbReference type="Pfam" id="PF13456">
    <property type="entry name" value="RVT_3"/>
    <property type="match status" value="1"/>
</dbReference>
<dbReference type="OrthoDB" id="1165617at2759"/>
<feature type="non-terminal residue" evidence="2">
    <location>
        <position position="1"/>
    </location>
</feature>
<dbReference type="AlphaFoldDB" id="A0A1Q3CRF2"/>
<dbReference type="InterPro" id="IPR002156">
    <property type="entry name" value="RNaseH_domain"/>
</dbReference>
<organism evidence="2 3">
    <name type="scientific">Cephalotus follicularis</name>
    <name type="common">Albany pitcher plant</name>
    <dbReference type="NCBI Taxonomy" id="3775"/>
    <lineage>
        <taxon>Eukaryota</taxon>
        <taxon>Viridiplantae</taxon>
        <taxon>Streptophyta</taxon>
        <taxon>Embryophyta</taxon>
        <taxon>Tracheophyta</taxon>
        <taxon>Spermatophyta</taxon>
        <taxon>Magnoliopsida</taxon>
        <taxon>eudicotyledons</taxon>
        <taxon>Gunneridae</taxon>
        <taxon>Pentapetalae</taxon>
        <taxon>rosids</taxon>
        <taxon>fabids</taxon>
        <taxon>Oxalidales</taxon>
        <taxon>Cephalotaceae</taxon>
        <taxon>Cephalotus</taxon>
    </lineage>
</organism>
<reference evidence="3" key="1">
    <citation type="submission" date="2016-04" db="EMBL/GenBank/DDBJ databases">
        <title>Cephalotus genome sequencing.</title>
        <authorList>
            <person name="Fukushima K."/>
            <person name="Hasebe M."/>
            <person name="Fang X."/>
        </authorList>
    </citation>
    <scope>NUCLEOTIDE SEQUENCE [LARGE SCALE GENOMIC DNA]</scope>
    <source>
        <strain evidence="3">cv. St1</strain>
    </source>
</reference>